<dbReference type="GO" id="GO:0005737">
    <property type="term" value="C:cytoplasm"/>
    <property type="evidence" value="ECO:0007669"/>
    <property type="project" value="TreeGrafter"/>
</dbReference>
<evidence type="ECO:0000259" key="6">
    <source>
        <dbReference type="PROSITE" id="PS51842"/>
    </source>
</evidence>
<keyword evidence="2 5" id="KW-0175">Coiled coil</keyword>
<feature type="coiled-coil region" evidence="5">
    <location>
        <begin position="186"/>
        <end position="227"/>
    </location>
</feature>
<evidence type="ECO:0000313" key="8">
    <source>
        <dbReference type="Proteomes" id="UP000694388"/>
    </source>
</evidence>
<evidence type="ECO:0000256" key="1">
    <source>
        <dbReference type="ARBA" id="ARBA00022754"/>
    </source>
</evidence>
<dbReference type="Gene3D" id="1.20.5.170">
    <property type="match status" value="1"/>
</dbReference>
<dbReference type="PROSITE" id="PS00226">
    <property type="entry name" value="IF_ROD_1"/>
    <property type="match status" value="1"/>
</dbReference>
<feature type="domain" description="IF rod" evidence="6">
    <location>
        <begin position="91"/>
        <end position="401"/>
    </location>
</feature>
<organism evidence="7 8">
    <name type="scientific">Eptatretus burgeri</name>
    <name type="common">Inshore hagfish</name>
    <dbReference type="NCBI Taxonomy" id="7764"/>
    <lineage>
        <taxon>Eukaryota</taxon>
        <taxon>Metazoa</taxon>
        <taxon>Chordata</taxon>
        <taxon>Craniata</taxon>
        <taxon>Vertebrata</taxon>
        <taxon>Cyclostomata</taxon>
        <taxon>Myxini</taxon>
        <taxon>Myxiniformes</taxon>
        <taxon>Myxinidae</taxon>
        <taxon>Eptatretinae</taxon>
        <taxon>Eptatretus</taxon>
    </lineage>
</organism>
<dbReference type="FunFam" id="1.20.5.1160:FF:000001">
    <property type="entry name" value="Keratin type II"/>
    <property type="match status" value="1"/>
</dbReference>
<proteinExistence type="inferred from homology"/>
<evidence type="ECO:0000256" key="4">
    <source>
        <dbReference type="RuleBase" id="RU000685"/>
    </source>
</evidence>
<accession>A0A8C4N378</accession>
<evidence type="ECO:0000256" key="3">
    <source>
        <dbReference type="ARBA" id="ARBA00061646"/>
    </source>
</evidence>
<keyword evidence="8" id="KW-1185">Reference proteome</keyword>
<dbReference type="Ensembl" id="ENSEBUT00000000490.1">
    <property type="protein sequence ID" value="ENSEBUP00000000202.1"/>
    <property type="gene ID" value="ENSEBUG00000000421.1"/>
</dbReference>
<dbReference type="AlphaFoldDB" id="A0A8C4N378"/>
<dbReference type="InterPro" id="IPR050405">
    <property type="entry name" value="Intermediate_filament"/>
</dbReference>
<evidence type="ECO:0000256" key="2">
    <source>
        <dbReference type="ARBA" id="ARBA00023054"/>
    </source>
</evidence>
<dbReference type="InterPro" id="IPR018039">
    <property type="entry name" value="IF_conserved"/>
</dbReference>
<comment type="similarity">
    <text evidence="3 4">Belongs to the intermediate filament family.</text>
</comment>
<dbReference type="GO" id="GO:0045109">
    <property type="term" value="P:intermediate filament organization"/>
    <property type="evidence" value="ECO:0007669"/>
    <property type="project" value="TreeGrafter"/>
</dbReference>
<dbReference type="PANTHER" id="PTHR45652">
    <property type="entry name" value="GLIAL FIBRILLARY ACIDIC PROTEIN"/>
    <property type="match status" value="1"/>
</dbReference>
<dbReference type="FunFam" id="1.20.5.500:FF:000001">
    <property type="entry name" value="Type II keratin 23"/>
    <property type="match status" value="1"/>
</dbReference>
<keyword evidence="1 4" id="KW-0403">Intermediate filament</keyword>
<reference evidence="7" key="1">
    <citation type="submission" date="2025-08" db="UniProtKB">
        <authorList>
            <consortium name="Ensembl"/>
        </authorList>
    </citation>
    <scope>IDENTIFICATION</scope>
</reference>
<name>A0A8C4N378_EPTBU</name>
<dbReference type="OMA" id="KEVQMKS"/>
<dbReference type="GO" id="GO:0005200">
    <property type="term" value="F:structural constituent of cytoskeleton"/>
    <property type="evidence" value="ECO:0007669"/>
    <property type="project" value="TreeGrafter"/>
</dbReference>
<protein>
    <submittedName>
        <fullName evidence="7">Vimentin-related 1</fullName>
    </submittedName>
</protein>
<dbReference type="Pfam" id="PF00038">
    <property type="entry name" value="Filament"/>
    <property type="match status" value="1"/>
</dbReference>
<sequence>MSLEAWLDVATLTDSAMRSSSYSYKGHNALSVSGSGRQMPRVASPSPVRQNMAMSRSQSWTPLATNVSSCVRGRGVAFGVGTDLSEYGIDEKGELQVLNSRFVGYIEKVRNLNQKNGELKAELDELRKKHVAPSGLWEEFEPQFQETREAMENLSHERGVADIAKGNLQEDIAYWNARSAEELRLKEEAVRTLRQFQKDVDDATLQKVELERQAEQLVAEIEFLRKLHDDEVAELILQIKASNVTVDLETSRPDLAAALRDIRSQYESVVTKNVQDAEGWYKNKLDTLKVQAVKHEDQLRIIKDEIFEYRHRITALQNEINVLRSRNESLETQLEDMEDEHLNSMALMEESIVQLECQIAEIKMDVSRYLKAYQDLLNIKMQLDVEIATYRRLLEGEEQRIDLAATSGSSLSTTGEVKVRVV</sequence>
<dbReference type="InterPro" id="IPR039008">
    <property type="entry name" value="IF_rod_dom"/>
</dbReference>
<dbReference type="FunFam" id="1.20.5.170:FF:000002">
    <property type="entry name" value="Type I keratin KA11"/>
    <property type="match status" value="1"/>
</dbReference>
<dbReference type="Gene3D" id="1.20.5.500">
    <property type="entry name" value="Single helix bin"/>
    <property type="match status" value="1"/>
</dbReference>
<dbReference type="Gene3D" id="1.20.5.1160">
    <property type="entry name" value="Vasodilator-stimulated phosphoprotein"/>
    <property type="match status" value="1"/>
</dbReference>
<dbReference type="GO" id="GO:0005882">
    <property type="term" value="C:intermediate filament"/>
    <property type="evidence" value="ECO:0007669"/>
    <property type="project" value="UniProtKB-KW"/>
</dbReference>
<evidence type="ECO:0000313" key="7">
    <source>
        <dbReference type="Ensembl" id="ENSEBUP00000000202.1"/>
    </source>
</evidence>
<dbReference type="PROSITE" id="PS51842">
    <property type="entry name" value="IF_ROD_2"/>
    <property type="match status" value="1"/>
</dbReference>
<reference evidence="7" key="2">
    <citation type="submission" date="2025-09" db="UniProtKB">
        <authorList>
            <consortium name="Ensembl"/>
        </authorList>
    </citation>
    <scope>IDENTIFICATION</scope>
</reference>
<feature type="coiled-coil region" evidence="5">
    <location>
        <begin position="285"/>
        <end position="365"/>
    </location>
</feature>
<dbReference type="SUPFAM" id="SSF64593">
    <property type="entry name" value="Intermediate filament protein, coiled coil region"/>
    <property type="match status" value="2"/>
</dbReference>
<dbReference type="PANTHER" id="PTHR45652:SF23">
    <property type="entry name" value="VIMENTIN-RELATED"/>
    <property type="match status" value="1"/>
</dbReference>
<dbReference type="SMART" id="SM01391">
    <property type="entry name" value="Filament"/>
    <property type="match status" value="1"/>
</dbReference>
<evidence type="ECO:0000256" key="5">
    <source>
        <dbReference type="SAM" id="Coils"/>
    </source>
</evidence>
<dbReference type="Proteomes" id="UP000694388">
    <property type="component" value="Unplaced"/>
</dbReference>
<dbReference type="GeneTree" id="ENSGT00940000166449"/>